<dbReference type="AlphaFoldDB" id="A0A9N7U5X2"/>
<evidence type="ECO:0000313" key="2">
    <source>
        <dbReference type="Proteomes" id="UP001153269"/>
    </source>
</evidence>
<proteinExistence type="predicted"/>
<protein>
    <submittedName>
        <fullName evidence="1">Uncharacterized protein</fullName>
    </submittedName>
</protein>
<comment type="caution">
    <text evidence="1">The sequence shown here is derived from an EMBL/GenBank/DDBJ whole genome shotgun (WGS) entry which is preliminary data.</text>
</comment>
<dbReference type="Proteomes" id="UP001153269">
    <property type="component" value="Unassembled WGS sequence"/>
</dbReference>
<evidence type="ECO:0000313" key="1">
    <source>
        <dbReference type="EMBL" id="CAB1425619.1"/>
    </source>
</evidence>
<organism evidence="1 2">
    <name type="scientific">Pleuronectes platessa</name>
    <name type="common">European plaice</name>
    <dbReference type="NCBI Taxonomy" id="8262"/>
    <lineage>
        <taxon>Eukaryota</taxon>
        <taxon>Metazoa</taxon>
        <taxon>Chordata</taxon>
        <taxon>Craniata</taxon>
        <taxon>Vertebrata</taxon>
        <taxon>Euteleostomi</taxon>
        <taxon>Actinopterygii</taxon>
        <taxon>Neopterygii</taxon>
        <taxon>Teleostei</taxon>
        <taxon>Neoteleostei</taxon>
        <taxon>Acanthomorphata</taxon>
        <taxon>Carangaria</taxon>
        <taxon>Pleuronectiformes</taxon>
        <taxon>Pleuronectoidei</taxon>
        <taxon>Pleuronectidae</taxon>
        <taxon>Pleuronectes</taxon>
    </lineage>
</organism>
<sequence length="101" mass="11597">MIPFPSSSSPPHWCNLYLRLGGRDPSFSRRITPWNYKDRITGFPTARPSTGWHFHYRTLSSVARSGRRHIQWAIIEIAVWLLSPDTPTCGREIDCQVLSVS</sequence>
<name>A0A9N7U5X2_PLEPL</name>
<accession>A0A9N7U5X2</accession>
<dbReference type="EMBL" id="CADEAL010000820">
    <property type="protein sequence ID" value="CAB1425619.1"/>
    <property type="molecule type" value="Genomic_DNA"/>
</dbReference>
<gene>
    <name evidence="1" type="ORF">PLEPLA_LOCUS13551</name>
</gene>
<keyword evidence="2" id="KW-1185">Reference proteome</keyword>
<reference evidence="1" key="1">
    <citation type="submission" date="2020-03" db="EMBL/GenBank/DDBJ databases">
        <authorList>
            <person name="Weist P."/>
        </authorList>
    </citation>
    <scope>NUCLEOTIDE SEQUENCE</scope>
</reference>